<dbReference type="Gene3D" id="3.30.310.80">
    <property type="entry name" value="Kinase associated domain 1, KA1"/>
    <property type="match status" value="1"/>
</dbReference>
<dbReference type="GO" id="GO:0106310">
    <property type="term" value="F:protein serine kinase activity"/>
    <property type="evidence" value="ECO:0007669"/>
    <property type="project" value="RHEA"/>
</dbReference>
<sequence>MAASSLNIGPYRLGKTIGEGNFGKVKVAVHEKTGEKVAIKMINKLKMQAMEMHGKLKREINILQQLKHPHVIRLYEVLDTPTHIFIVMEYVPGELFDYILERRRLSEGDARRFFQQIVSGVEYSHQNMVCHRDLKPENVLLDMNLHVKIADFGLSNMMKEGDFLKTSCGSPNYAAPEIVSGKAYAGPEVDVWSCGVLLFAMLCGHLPFDEEGLPNLFKKIRSGRFTLPGHLSELSRSMIIRMLVVDPTRRITFREIRKHAWFRQSLPLYLSVPLADPSHQAVYPDIITQLNELGYDVTEASIDLNPKAGAFPNMETVAYQLLLDKRRAKCTTDPREQDPLAPTVFPPHIQKKVAHLHQKGVLGFEPSPAASPVPPASPVPLVRGWSAQPHTTPTPSIMSYELSPGSVGWSSSRWKLGVESLLDSSTLVVAILQTLKKLDFEWFVVSPFKIRCRPVRRPPTIQEQTPTHAGSSRAAEDLMLTVQLHRIASCRYLVDVQIFQGPSIAVMSQALLVISSIYSALQKIDPDEEKPPITLRRRTLREIQQQELPFRK</sequence>
<evidence type="ECO:0000256" key="10">
    <source>
        <dbReference type="ARBA" id="ARBA00048679"/>
    </source>
</evidence>
<dbReference type="FunFam" id="1.10.510.10:FF:001222">
    <property type="entry name" value="Serine/threonine-protein kinase ppk25"/>
    <property type="match status" value="1"/>
</dbReference>
<dbReference type="EC" id="2.7.11.1" evidence="2"/>
<accession>A0A0G4EG79</accession>
<keyword evidence="3" id="KW-0963">Cytoplasm</keyword>
<feature type="domain" description="Protein kinase" evidence="12">
    <location>
        <begin position="11"/>
        <end position="262"/>
    </location>
</feature>
<dbReference type="InterPro" id="IPR017441">
    <property type="entry name" value="Protein_kinase_ATP_BS"/>
</dbReference>
<dbReference type="VEuPathDB" id="CryptoDB:Vbra_2073"/>
<keyword evidence="8 11" id="KW-0067">ATP-binding</keyword>
<evidence type="ECO:0000256" key="1">
    <source>
        <dbReference type="ARBA" id="ARBA00004496"/>
    </source>
</evidence>
<comment type="subcellular location">
    <subcellularLocation>
        <location evidence="1">Cytoplasm</location>
    </subcellularLocation>
</comment>
<keyword evidence="7" id="KW-0418">Kinase</keyword>
<dbReference type="AlphaFoldDB" id="A0A0G4EG79"/>
<evidence type="ECO:0000256" key="2">
    <source>
        <dbReference type="ARBA" id="ARBA00012513"/>
    </source>
</evidence>
<dbReference type="InterPro" id="IPR000719">
    <property type="entry name" value="Prot_kinase_dom"/>
</dbReference>
<dbReference type="PhylomeDB" id="A0A0G4EG79"/>
<dbReference type="EMBL" id="CDMY01000219">
    <property type="protein sequence ID" value="CEL94458.1"/>
    <property type="molecule type" value="Genomic_DNA"/>
</dbReference>
<comment type="catalytic activity">
    <reaction evidence="9">
        <text>L-threonyl-[protein] + ATP = O-phospho-L-threonyl-[protein] + ADP + H(+)</text>
        <dbReference type="Rhea" id="RHEA:46608"/>
        <dbReference type="Rhea" id="RHEA-COMP:11060"/>
        <dbReference type="Rhea" id="RHEA-COMP:11605"/>
        <dbReference type="ChEBI" id="CHEBI:15378"/>
        <dbReference type="ChEBI" id="CHEBI:30013"/>
        <dbReference type="ChEBI" id="CHEBI:30616"/>
        <dbReference type="ChEBI" id="CHEBI:61977"/>
        <dbReference type="ChEBI" id="CHEBI:456216"/>
        <dbReference type="EC" id="2.7.11.1"/>
    </reaction>
</comment>
<dbReference type="GO" id="GO:0035556">
    <property type="term" value="P:intracellular signal transduction"/>
    <property type="evidence" value="ECO:0007669"/>
    <property type="project" value="TreeGrafter"/>
</dbReference>
<evidence type="ECO:0000256" key="7">
    <source>
        <dbReference type="ARBA" id="ARBA00022777"/>
    </source>
</evidence>
<dbReference type="PROSITE" id="PS50011">
    <property type="entry name" value="PROTEIN_KINASE_DOM"/>
    <property type="match status" value="1"/>
</dbReference>
<dbReference type="GO" id="GO:0004674">
    <property type="term" value="F:protein serine/threonine kinase activity"/>
    <property type="evidence" value="ECO:0007669"/>
    <property type="project" value="UniProtKB-KW"/>
</dbReference>
<dbReference type="PANTHER" id="PTHR24346">
    <property type="entry name" value="MAP/MICROTUBULE AFFINITY-REGULATING KINASE"/>
    <property type="match status" value="1"/>
</dbReference>
<evidence type="ECO:0000313" key="13">
    <source>
        <dbReference type="EMBL" id="CEL94458.1"/>
    </source>
</evidence>
<protein>
    <recommendedName>
        <fullName evidence="2">non-specific serine/threonine protein kinase</fullName>
        <ecNumber evidence="2">2.7.11.1</ecNumber>
    </recommendedName>
</protein>
<keyword evidence="5" id="KW-0808">Transferase</keyword>
<dbReference type="InterPro" id="IPR028375">
    <property type="entry name" value="KA1/Ssp2_C"/>
</dbReference>
<comment type="catalytic activity">
    <reaction evidence="10">
        <text>L-seryl-[protein] + ATP = O-phospho-L-seryl-[protein] + ADP + H(+)</text>
        <dbReference type="Rhea" id="RHEA:17989"/>
        <dbReference type="Rhea" id="RHEA-COMP:9863"/>
        <dbReference type="Rhea" id="RHEA-COMP:11604"/>
        <dbReference type="ChEBI" id="CHEBI:15378"/>
        <dbReference type="ChEBI" id="CHEBI:29999"/>
        <dbReference type="ChEBI" id="CHEBI:30616"/>
        <dbReference type="ChEBI" id="CHEBI:83421"/>
        <dbReference type="ChEBI" id="CHEBI:456216"/>
        <dbReference type="EC" id="2.7.11.1"/>
    </reaction>
</comment>
<evidence type="ECO:0000256" key="4">
    <source>
        <dbReference type="ARBA" id="ARBA00022527"/>
    </source>
</evidence>
<evidence type="ECO:0000256" key="3">
    <source>
        <dbReference type="ARBA" id="ARBA00022490"/>
    </source>
</evidence>
<dbReference type="Pfam" id="PF00069">
    <property type="entry name" value="Pkinase"/>
    <property type="match status" value="1"/>
</dbReference>
<dbReference type="Proteomes" id="UP000041254">
    <property type="component" value="Unassembled WGS sequence"/>
</dbReference>
<dbReference type="SMART" id="SM00220">
    <property type="entry name" value="S_TKc"/>
    <property type="match status" value="1"/>
</dbReference>
<dbReference type="InterPro" id="IPR011009">
    <property type="entry name" value="Kinase-like_dom_sf"/>
</dbReference>
<gene>
    <name evidence="13" type="ORF">Vbra_2073</name>
</gene>
<evidence type="ECO:0000256" key="8">
    <source>
        <dbReference type="ARBA" id="ARBA00022840"/>
    </source>
</evidence>
<evidence type="ECO:0000256" key="11">
    <source>
        <dbReference type="PROSITE-ProRule" id="PRU10141"/>
    </source>
</evidence>
<evidence type="ECO:0000313" key="14">
    <source>
        <dbReference type="Proteomes" id="UP000041254"/>
    </source>
</evidence>
<name>A0A0G4EG79_VITBC</name>
<evidence type="ECO:0000259" key="12">
    <source>
        <dbReference type="PROSITE" id="PS50011"/>
    </source>
</evidence>
<feature type="binding site" evidence="11">
    <location>
        <position position="40"/>
    </location>
    <ligand>
        <name>ATP</name>
        <dbReference type="ChEBI" id="CHEBI:30616"/>
    </ligand>
</feature>
<dbReference type="GO" id="GO:0005524">
    <property type="term" value="F:ATP binding"/>
    <property type="evidence" value="ECO:0007669"/>
    <property type="project" value="UniProtKB-UniRule"/>
</dbReference>
<dbReference type="STRING" id="1169540.A0A0G4EG79"/>
<dbReference type="Gene3D" id="1.10.510.10">
    <property type="entry name" value="Transferase(Phosphotransferase) domain 1"/>
    <property type="match status" value="1"/>
</dbReference>
<evidence type="ECO:0000256" key="5">
    <source>
        <dbReference type="ARBA" id="ARBA00022679"/>
    </source>
</evidence>
<keyword evidence="6 11" id="KW-0547">Nucleotide-binding</keyword>
<dbReference type="OrthoDB" id="193931at2759"/>
<dbReference type="PANTHER" id="PTHR24346:SF82">
    <property type="entry name" value="KP78A-RELATED"/>
    <property type="match status" value="1"/>
</dbReference>
<evidence type="ECO:0000256" key="9">
    <source>
        <dbReference type="ARBA" id="ARBA00047899"/>
    </source>
</evidence>
<keyword evidence="14" id="KW-1185">Reference proteome</keyword>
<dbReference type="InterPro" id="IPR008271">
    <property type="entry name" value="Ser/Thr_kinase_AS"/>
</dbReference>
<dbReference type="PROSITE" id="PS00108">
    <property type="entry name" value="PROTEIN_KINASE_ST"/>
    <property type="match status" value="1"/>
</dbReference>
<dbReference type="CDD" id="cd14079">
    <property type="entry name" value="STKc_AMPK_alpha"/>
    <property type="match status" value="1"/>
</dbReference>
<dbReference type="SUPFAM" id="SSF103243">
    <property type="entry name" value="KA1-like"/>
    <property type="match status" value="1"/>
</dbReference>
<keyword evidence="4" id="KW-0723">Serine/threonine-protein kinase</keyword>
<reference evidence="13 14" key="1">
    <citation type="submission" date="2014-11" db="EMBL/GenBank/DDBJ databases">
        <authorList>
            <person name="Zhu J."/>
            <person name="Qi W."/>
            <person name="Song R."/>
        </authorList>
    </citation>
    <scope>NUCLEOTIDE SEQUENCE [LARGE SCALE GENOMIC DNA]</scope>
</reference>
<evidence type="ECO:0000256" key="6">
    <source>
        <dbReference type="ARBA" id="ARBA00022741"/>
    </source>
</evidence>
<dbReference type="InParanoid" id="A0A0G4EG79"/>
<dbReference type="SUPFAM" id="SSF56112">
    <property type="entry name" value="Protein kinase-like (PK-like)"/>
    <property type="match status" value="1"/>
</dbReference>
<dbReference type="GO" id="GO:0005737">
    <property type="term" value="C:cytoplasm"/>
    <property type="evidence" value="ECO:0007669"/>
    <property type="project" value="UniProtKB-SubCell"/>
</dbReference>
<dbReference type="PROSITE" id="PS00107">
    <property type="entry name" value="PROTEIN_KINASE_ATP"/>
    <property type="match status" value="1"/>
</dbReference>
<organism evidence="13 14">
    <name type="scientific">Vitrella brassicaformis (strain CCMP3155)</name>
    <dbReference type="NCBI Taxonomy" id="1169540"/>
    <lineage>
        <taxon>Eukaryota</taxon>
        <taxon>Sar</taxon>
        <taxon>Alveolata</taxon>
        <taxon>Colpodellida</taxon>
        <taxon>Vitrellaceae</taxon>
        <taxon>Vitrella</taxon>
    </lineage>
</organism>
<proteinExistence type="predicted"/>
<dbReference type="FunFam" id="3.30.200.20:FF:000003">
    <property type="entry name" value="Non-specific serine/threonine protein kinase"/>
    <property type="match status" value="1"/>
</dbReference>